<dbReference type="Proteomes" id="UP000887540">
    <property type="component" value="Unplaced"/>
</dbReference>
<protein>
    <submittedName>
        <fullName evidence="2">F-box domain-containing protein</fullName>
    </submittedName>
</protein>
<evidence type="ECO:0000313" key="1">
    <source>
        <dbReference type="Proteomes" id="UP000887540"/>
    </source>
</evidence>
<proteinExistence type="predicted"/>
<dbReference type="WBParaSite" id="ACRNAN_scaffold16778.g16613.t1">
    <property type="protein sequence ID" value="ACRNAN_scaffold16778.g16613.t1"/>
    <property type="gene ID" value="ACRNAN_scaffold16778.g16613"/>
</dbReference>
<accession>A0A914CZJ8</accession>
<sequence>MVSTSAEILYNIFLALNRNEVEKCQLVSCKWRDAVNSNSTILPLRKLQIEEISLPDNVHISCPLKSENERQLSPPVAKKRPKLEINDDEKRIRILRLDHLNPISAPYLKSIQYGIFDFYEVEENFDSQQLALWEKLAKFCGKKIRIVKLSAGIPNFENAHYQALKTLLSNFIEASAVKFWTWDDDAIKNPSILQIPSPPNEIGLLFNNFESTATLDELINFIKLVKIDTDRDYHMWLSFVHLPSEDFIEEFCKKWIE</sequence>
<dbReference type="AlphaFoldDB" id="A0A914CZJ8"/>
<keyword evidence="1" id="KW-1185">Reference proteome</keyword>
<evidence type="ECO:0000313" key="2">
    <source>
        <dbReference type="WBParaSite" id="ACRNAN_scaffold16778.g16613.t1"/>
    </source>
</evidence>
<name>A0A914CZJ8_9BILA</name>
<reference evidence="2" key="1">
    <citation type="submission" date="2022-11" db="UniProtKB">
        <authorList>
            <consortium name="WormBaseParasite"/>
        </authorList>
    </citation>
    <scope>IDENTIFICATION</scope>
</reference>
<organism evidence="1 2">
    <name type="scientific">Acrobeloides nanus</name>
    <dbReference type="NCBI Taxonomy" id="290746"/>
    <lineage>
        <taxon>Eukaryota</taxon>
        <taxon>Metazoa</taxon>
        <taxon>Ecdysozoa</taxon>
        <taxon>Nematoda</taxon>
        <taxon>Chromadorea</taxon>
        <taxon>Rhabditida</taxon>
        <taxon>Tylenchina</taxon>
        <taxon>Cephalobomorpha</taxon>
        <taxon>Cephaloboidea</taxon>
        <taxon>Cephalobidae</taxon>
        <taxon>Acrobeloides</taxon>
    </lineage>
</organism>